<proteinExistence type="predicted"/>
<keyword evidence="3" id="KW-1185">Reference proteome</keyword>
<comment type="caution">
    <text evidence="2">The sequence shown here is derived from an EMBL/GenBank/DDBJ whole genome shotgun (WGS) entry which is preliminary data.</text>
</comment>
<dbReference type="EMBL" id="QKWH01000006">
    <property type="protein sequence ID" value="PZR52961.1"/>
    <property type="molecule type" value="Genomic_DNA"/>
</dbReference>
<protein>
    <submittedName>
        <fullName evidence="2">Uncharacterized protein</fullName>
    </submittedName>
</protein>
<evidence type="ECO:0000256" key="1">
    <source>
        <dbReference type="SAM" id="MobiDB-lite"/>
    </source>
</evidence>
<feature type="region of interest" description="Disordered" evidence="1">
    <location>
        <begin position="66"/>
        <end position="92"/>
    </location>
</feature>
<dbReference type="AlphaFoldDB" id="A0A2W5YEQ9"/>
<sequence length="92" mass="9717">MARAARARLRRMVVLLRVVTGSVRAPGRRLPGRLAGATSARGRTLTYDSSTPQLNLIDQADAAAHVTPEHQGTGTIPRPTPAVGGHRPFEAG</sequence>
<organism evidence="2 3">
    <name type="scientific">Xylanimonas oleitrophica</name>
    <dbReference type="NCBI Taxonomy" id="2607479"/>
    <lineage>
        <taxon>Bacteria</taxon>
        <taxon>Bacillati</taxon>
        <taxon>Actinomycetota</taxon>
        <taxon>Actinomycetes</taxon>
        <taxon>Micrococcales</taxon>
        <taxon>Promicromonosporaceae</taxon>
        <taxon>Xylanimonas</taxon>
    </lineage>
</organism>
<gene>
    <name evidence="2" type="ORF">DNL40_09930</name>
</gene>
<evidence type="ECO:0000313" key="3">
    <source>
        <dbReference type="Proteomes" id="UP000248783"/>
    </source>
</evidence>
<dbReference type="Proteomes" id="UP000248783">
    <property type="component" value="Unassembled WGS sequence"/>
</dbReference>
<accession>A0A2W5YEQ9</accession>
<name>A0A2W5YEQ9_9MICO</name>
<evidence type="ECO:0000313" key="2">
    <source>
        <dbReference type="EMBL" id="PZR52961.1"/>
    </source>
</evidence>
<reference evidence="2 3" key="1">
    <citation type="submission" date="2018-06" db="EMBL/GenBank/DDBJ databases">
        <title>Whole genome sequencing of a novel hydrocarbon degrading bacterial strain, PW21 isolated from oil contaminated produced water sample.</title>
        <authorList>
            <person name="Nagkirti P."/>
            <person name="Shaikh A."/>
            <person name="Gowdaman V."/>
            <person name="Engineer A.E."/>
            <person name="Dagar S."/>
            <person name="Dhakephalkar P.K."/>
        </authorList>
    </citation>
    <scope>NUCLEOTIDE SEQUENCE [LARGE SCALE GENOMIC DNA]</scope>
    <source>
        <strain evidence="2 3">PW21</strain>
    </source>
</reference>